<evidence type="ECO:0000256" key="4">
    <source>
        <dbReference type="ARBA" id="ARBA00022827"/>
    </source>
</evidence>
<evidence type="ECO:0000256" key="3">
    <source>
        <dbReference type="ARBA" id="ARBA00022630"/>
    </source>
</evidence>
<dbReference type="InterPro" id="IPR009075">
    <property type="entry name" value="AcylCo_DH/oxidase_C"/>
</dbReference>
<evidence type="ECO:0000256" key="2">
    <source>
        <dbReference type="ARBA" id="ARBA00009347"/>
    </source>
</evidence>
<organism evidence="7 8">
    <name type="scientific">Novosphingobium album</name>
    <name type="common">ex Liu et al. 2023</name>
    <dbReference type="NCBI Taxonomy" id="3031130"/>
    <lineage>
        <taxon>Bacteria</taxon>
        <taxon>Pseudomonadati</taxon>
        <taxon>Pseudomonadota</taxon>
        <taxon>Alphaproteobacteria</taxon>
        <taxon>Sphingomonadales</taxon>
        <taxon>Sphingomonadaceae</taxon>
        <taxon>Novosphingobium</taxon>
    </lineage>
</organism>
<dbReference type="EMBL" id="JARESE010000085">
    <property type="protein sequence ID" value="MDE8654511.1"/>
    <property type="molecule type" value="Genomic_DNA"/>
</dbReference>
<comment type="cofactor">
    <cofactor evidence="1">
        <name>FAD</name>
        <dbReference type="ChEBI" id="CHEBI:57692"/>
    </cofactor>
</comment>
<dbReference type="PANTHER" id="PTHR43884:SF20">
    <property type="entry name" value="ACYL-COA DEHYDROGENASE FADE28"/>
    <property type="match status" value="1"/>
</dbReference>
<sequence length="332" mass="34756">MNGDIARLLHDSAERLVSRLAPVPATDAAWAERLPELDAAIAEAGLPLALVPEAQGGLGLGWAEVAVLPRLWGRRAVPRPIIEPLLAARIVHACGLDPQWLGASVAAEADGRIDAAWWPGTTGLLVVDQAGVRGFSAVVPNGADLTGQPRACPAGTAPAVAAGMAGTAELLAGARLLTVAAMLGAMEQARDLALDYARVRTQFGKPLGQFQAVQRLLTQAASEVEAVRAMLAAALDALDASDCPEWLAAGTKARAGQAATVVATHAHQVLGAIGFTEEHELHRSTRRLWCWRDDWGREAACAEAVGIAVAQAGGDGLWPLLTDRHRERKDIA</sequence>
<dbReference type="Gene3D" id="1.10.540.10">
    <property type="entry name" value="Acyl-CoA dehydrogenase/oxidase, N-terminal domain"/>
    <property type="match status" value="1"/>
</dbReference>
<dbReference type="Pfam" id="PF00441">
    <property type="entry name" value="Acyl-CoA_dh_1"/>
    <property type="match status" value="1"/>
</dbReference>
<dbReference type="InterPro" id="IPR036250">
    <property type="entry name" value="AcylCo_DH-like_C"/>
</dbReference>
<protein>
    <submittedName>
        <fullName evidence="7">Acyl-CoA dehydrogenase family protein</fullName>
    </submittedName>
</protein>
<dbReference type="PANTHER" id="PTHR43884">
    <property type="entry name" value="ACYL-COA DEHYDROGENASE"/>
    <property type="match status" value="1"/>
</dbReference>
<comment type="caution">
    <text evidence="7">The sequence shown here is derived from an EMBL/GenBank/DDBJ whole genome shotgun (WGS) entry which is preliminary data.</text>
</comment>
<dbReference type="RefSeq" id="WP_275230625.1">
    <property type="nucleotide sequence ID" value="NZ_JARESE010000085.1"/>
</dbReference>
<dbReference type="SUPFAM" id="SSF47203">
    <property type="entry name" value="Acyl-CoA dehydrogenase C-terminal domain-like"/>
    <property type="match status" value="1"/>
</dbReference>
<dbReference type="Proteomes" id="UP001216253">
    <property type="component" value="Unassembled WGS sequence"/>
</dbReference>
<keyword evidence="5" id="KW-0560">Oxidoreductase</keyword>
<accession>A0ABT5WX85</accession>
<feature type="domain" description="Acyl-CoA dehydrogenase/oxidase C-terminal" evidence="6">
    <location>
        <begin position="163"/>
        <end position="287"/>
    </location>
</feature>
<proteinExistence type="inferred from homology"/>
<evidence type="ECO:0000256" key="5">
    <source>
        <dbReference type="ARBA" id="ARBA00023002"/>
    </source>
</evidence>
<dbReference type="SUPFAM" id="SSF56645">
    <property type="entry name" value="Acyl-CoA dehydrogenase NM domain-like"/>
    <property type="match status" value="1"/>
</dbReference>
<keyword evidence="4" id="KW-0274">FAD</keyword>
<evidence type="ECO:0000313" key="7">
    <source>
        <dbReference type="EMBL" id="MDE8654511.1"/>
    </source>
</evidence>
<evidence type="ECO:0000259" key="6">
    <source>
        <dbReference type="Pfam" id="PF00441"/>
    </source>
</evidence>
<keyword evidence="8" id="KW-1185">Reference proteome</keyword>
<evidence type="ECO:0000256" key="1">
    <source>
        <dbReference type="ARBA" id="ARBA00001974"/>
    </source>
</evidence>
<dbReference type="InterPro" id="IPR037069">
    <property type="entry name" value="AcylCoA_DH/ox_N_sf"/>
</dbReference>
<comment type="similarity">
    <text evidence="2">Belongs to the acyl-CoA dehydrogenase family.</text>
</comment>
<gene>
    <name evidence="7" type="ORF">PYV00_22695</name>
</gene>
<keyword evidence="3" id="KW-0285">Flavoprotein</keyword>
<evidence type="ECO:0000313" key="8">
    <source>
        <dbReference type="Proteomes" id="UP001216253"/>
    </source>
</evidence>
<reference evidence="7 8" key="1">
    <citation type="submission" date="2023-03" db="EMBL/GenBank/DDBJ databases">
        <title>NovoSphingobium album sp. nov. isolated from polycyclic aromatic hydrocarbons- and heavy-metal polluted soil.</title>
        <authorList>
            <person name="Liu Z."/>
            <person name="Wang K."/>
        </authorList>
    </citation>
    <scope>NUCLEOTIDE SEQUENCE [LARGE SCALE GENOMIC DNA]</scope>
    <source>
        <strain evidence="7 8">H3SJ31-1</strain>
    </source>
</reference>
<dbReference type="InterPro" id="IPR009100">
    <property type="entry name" value="AcylCoA_DH/oxidase_NM_dom_sf"/>
</dbReference>
<name>A0ABT5WX85_9SPHN</name>
<dbReference type="Gene3D" id="1.20.140.10">
    <property type="entry name" value="Butyryl-CoA Dehydrogenase, subunit A, domain 3"/>
    <property type="match status" value="1"/>
</dbReference>